<dbReference type="EMBL" id="JAPQKQ010000005">
    <property type="protein sequence ID" value="KAJ5197155.1"/>
    <property type="molecule type" value="Genomic_DNA"/>
</dbReference>
<accession>A0A9W9MC96</accession>
<dbReference type="OrthoDB" id="3945550at2759"/>
<keyword evidence="2" id="KW-1185">Reference proteome</keyword>
<dbReference type="Proteomes" id="UP001150942">
    <property type="component" value="Unassembled WGS sequence"/>
</dbReference>
<dbReference type="InterPro" id="IPR032675">
    <property type="entry name" value="LRR_dom_sf"/>
</dbReference>
<proteinExistence type="predicted"/>
<protein>
    <submittedName>
        <fullName evidence="1">Uncharacterized protein</fullName>
    </submittedName>
</protein>
<reference evidence="1" key="2">
    <citation type="journal article" date="2023" name="IMA Fungus">
        <title>Comparative genomic study of the Penicillium genus elucidates a diverse pangenome and 15 lateral gene transfer events.</title>
        <authorList>
            <person name="Petersen C."/>
            <person name="Sorensen T."/>
            <person name="Nielsen M.R."/>
            <person name="Sondergaard T.E."/>
            <person name="Sorensen J.L."/>
            <person name="Fitzpatrick D.A."/>
            <person name="Frisvad J.C."/>
            <person name="Nielsen K.L."/>
        </authorList>
    </citation>
    <scope>NUCLEOTIDE SEQUENCE</scope>
    <source>
        <strain evidence="1">IBT 20477</strain>
    </source>
</reference>
<organism evidence="1 2">
    <name type="scientific">Penicillium cf. viridicatum</name>
    <dbReference type="NCBI Taxonomy" id="2972119"/>
    <lineage>
        <taxon>Eukaryota</taxon>
        <taxon>Fungi</taxon>
        <taxon>Dikarya</taxon>
        <taxon>Ascomycota</taxon>
        <taxon>Pezizomycotina</taxon>
        <taxon>Eurotiomycetes</taxon>
        <taxon>Eurotiomycetidae</taxon>
        <taxon>Eurotiales</taxon>
        <taxon>Aspergillaceae</taxon>
        <taxon>Penicillium</taxon>
    </lineage>
</organism>
<sequence length="630" mass="71971">MNKLPPEILPLIFAEIWDLYPESLRGLNTVNRAFYDTAACFLYKTLTIRFYSNQEYEQAVTNVLTRPTNANWYKHTRRLDIICGQTGLQLSSNYEMAMGEIPFPEDDPHFGPVAESLTECYGFATPKWELLVSLLGKMQHLVELNYAVANMFPQALLEALHQHHPACKLNIHAFCLTSLMSPLWDACEMDLIQSPCLHGIRFSPWTESKGTGPETYIETIYRIRSIAPNIKHFYVDIDQSHYPLSKAIPKGKGLDSSVTTFKMGKLKSLSLRFGQAKNKILDEASRHTDFSELQSLDLDSVIGDDIPRAIASTYSFRNLQNLSVIIDNSLSEGVAELMFESINPLTYLKIKSCLDPSIIEKILMRHGPTLQGLVLLPGQYNCLSTGKPKGGCSTQVLRYAKLCPRLRNFLIETQRTAGSEDEIRLYEAYGQFPSLEFLALDMECAIPYKQLNDRERIEMPAVAETAFSLTLDPALCLAIWDRISSTQKSGRLRKLELYPQTRRSLPSIRTDPQVFITVSSLKRSYLVRRRIFDKQELPIIIEIDAASHLPLNSPNKPLRRPLWFEALPQVDFAFGTVAERMYPFYSNWRSEWLMRPLQRLAVDLLTKRCKRTHEAGDSERETKRPRTIAQ</sequence>
<dbReference type="SUPFAM" id="SSF52047">
    <property type="entry name" value="RNI-like"/>
    <property type="match status" value="1"/>
</dbReference>
<evidence type="ECO:0000313" key="1">
    <source>
        <dbReference type="EMBL" id="KAJ5197155.1"/>
    </source>
</evidence>
<gene>
    <name evidence="1" type="ORF">N7449_007634</name>
</gene>
<dbReference type="Gene3D" id="3.80.10.10">
    <property type="entry name" value="Ribonuclease Inhibitor"/>
    <property type="match status" value="1"/>
</dbReference>
<evidence type="ECO:0000313" key="2">
    <source>
        <dbReference type="Proteomes" id="UP001150942"/>
    </source>
</evidence>
<reference evidence="1" key="1">
    <citation type="submission" date="2022-11" db="EMBL/GenBank/DDBJ databases">
        <authorList>
            <person name="Petersen C."/>
        </authorList>
    </citation>
    <scope>NUCLEOTIDE SEQUENCE</scope>
    <source>
        <strain evidence="1">IBT 20477</strain>
    </source>
</reference>
<name>A0A9W9MC96_9EURO</name>
<dbReference type="AlphaFoldDB" id="A0A9W9MC96"/>
<comment type="caution">
    <text evidence="1">The sequence shown here is derived from an EMBL/GenBank/DDBJ whole genome shotgun (WGS) entry which is preliminary data.</text>
</comment>